<proteinExistence type="predicted"/>
<gene>
    <name evidence="1" type="ORF">SCF082_LOCUS35239</name>
</gene>
<organism evidence="1 2">
    <name type="scientific">Durusdinium trenchii</name>
    <dbReference type="NCBI Taxonomy" id="1381693"/>
    <lineage>
        <taxon>Eukaryota</taxon>
        <taxon>Sar</taxon>
        <taxon>Alveolata</taxon>
        <taxon>Dinophyceae</taxon>
        <taxon>Suessiales</taxon>
        <taxon>Symbiodiniaceae</taxon>
        <taxon>Durusdinium</taxon>
    </lineage>
</organism>
<evidence type="ECO:0000313" key="2">
    <source>
        <dbReference type="Proteomes" id="UP001642464"/>
    </source>
</evidence>
<keyword evidence="2" id="KW-1185">Reference proteome</keyword>
<reference evidence="1 2" key="1">
    <citation type="submission" date="2024-02" db="EMBL/GenBank/DDBJ databases">
        <authorList>
            <person name="Chen Y."/>
            <person name="Shah S."/>
            <person name="Dougan E. K."/>
            <person name="Thang M."/>
            <person name="Chan C."/>
        </authorList>
    </citation>
    <scope>NUCLEOTIDE SEQUENCE [LARGE SCALE GENOMIC DNA]</scope>
</reference>
<accession>A0ABP0P513</accession>
<protein>
    <submittedName>
        <fullName evidence="1">Uncharacterized protein</fullName>
    </submittedName>
</protein>
<dbReference type="Proteomes" id="UP001642464">
    <property type="component" value="Unassembled WGS sequence"/>
</dbReference>
<evidence type="ECO:0000313" key="1">
    <source>
        <dbReference type="EMBL" id="CAK9071115.1"/>
    </source>
</evidence>
<dbReference type="EMBL" id="CAXAMM010033334">
    <property type="protein sequence ID" value="CAK9071115.1"/>
    <property type="molecule type" value="Genomic_DNA"/>
</dbReference>
<sequence length="278" mass="31873">MATGVLRRLCVGEHALCEFPHRRCFVCRRPVSRSKLSDCWVRELVWRRSDGLSDEQRQDLAVKIRQLPLESLIKSVWPWYACAMLRRRDCQWRGSGDRRDIVAIDGNAKLHRRTCGQPFAEARDIHVPPHLTPIGEHRLQRALHGPDDVQFLQVQMEGFGGWQPASTVPEEQLTKYFAKQAHEKIMLRRFRAQVHRGERVLSAVPMKPRTFLSSWSSVKPKAQSSCATHKEGDSDVESLRQFLKELPARVTWKNPLASFDAKDVCSAERTTPSDRATG</sequence>
<name>A0ABP0P513_9DINO</name>
<comment type="caution">
    <text evidence="1">The sequence shown here is derived from an EMBL/GenBank/DDBJ whole genome shotgun (WGS) entry which is preliminary data.</text>
</comment>